<feature type="compositionally biased region" description="Basic and acidic residues" evidence="1">
    <location>
        <begin position="85"/>
        <end position="100"/>
    </location>
</feature>
<accession>A0A5A7RKL6</accession>
<dbReference type="EMBL" id="BKCP01013514">
    <property type="protein sequence ID" value="GER57699.1"/>
    <property type="molecule type" value="Genomic_DNA"/>
</dbReference>
<gene>
    <name evidence="2" type="ORF">STAS_35519</name>
</gene>
<dbReference type="AlphaFoldDB" id="A0A5A7RKL6"/>
<reference evidence="3" key="1">
    <citation type="journal article" date="2019" name="Curr. Biol.">
        <title>Genome Sequence of Striga asiatica Provides Insight into the Evolution of Plant Parasitism.</title>
        <authorList>
            <person name="Yoshida S."/>
            <person name="Kim S."/>
            <person name="Wafula E.K."/>
            <person name="Tanskanen J."/>
            <person name="Kim Y.M."/>
            <person name="Honaas L."/>
            <person name="Yang Z."/>
            <person name="Spallek T."/>
            <person name="Conn C.E."/>
            <person name="Ichihashi Y."/>
            <person name="Cheong K."/>
            <person name="Cui S."/>
            <person name="Der J.P."/>
            <person name="Gundlach H."/>
            <person name="Jiao Y."/>
            <person name="Hori C."/>
            <person name="Ishida J.K."/>
            <person name="Kasahara H."/>
            <person name="Kiba T."/>
            <person name="Kim M.S."/>
            <person name="Koo N."/>
            <person name="Laohavisit A."/>
            <person name="Lee Y.H."/>
            <person name="Lumba S."/>
            <person name="McCourt P."/>
            <person name="Mortimer J.C."/>
            <person name="Mutuku J.M."/>
            <person name="Nomura T."/>
            <person name="Sasaki-Sekimoto Y."/>
            <person name="Seto Y."/>
            <person name="Wang Y."/>
            <person name="Wakatake T."/>
            <person name="Sakakibara H."/>
            <person name="Demura T."/>
            <person name="Yamaguchi S."/>
            <person name="Yoneyama K."/>
            <person name="Manabe R.I."/>
            <person name="Nelson D.C."/>
            <person name="Schulman A.H."/>
            <person name="Timko M.P."/>
            <person name="dePamphilis C.W."/>
            <person name="Choi D."/>
            <person name="Shirasu K."/>
        </authorList>
    </citation>
    <scope>NUCLEOTIDE SEQUENCE [LARGE SCALE GENOMIC DNA]</scope>
    <source>
        <strain evidence="3">cv. UVA1</strain>
    </source>
</reference>
<comment type="caution">
    <text evidence="2">The sequence shown here is derived from an EMBL/GenBank/DDBJ whole genome shotgun (WGS) entry which is preliminary data.</text>
</comment>
<name>A0A5A7RKL6_STRAF</name>
<dbReference type="Proteomes" id="UP000325081">
    <property type="component" value="Unassembled WGS sequence"/>
</dbReference>
<organism evidence="2 3">
    <name type="scientific">Striga asiatica</name>
    <name type="common">Asiatic witchweed</name>
    <name type="synonym">Buchnera asiatica</name>
    <dbReference type="NCBI Taxonomy" id="4170"/>
    <lineage>
        <taxon>Eukaryota</taxon>
        <taxon>Viridiplantae</taxon>
        <taxon>Streptophyta</taxon>
        <taxon>Embryophyta</taxon>
        <taxon>Tracheophyta</taxon>
        <taxon>Spermatophyta</taxon>
        <taxon>Magnoliopsida</taxon>
        <taxon>eudicotyledons</taxon>
        <taxon>Gunneridae</taxon>
        <taxon>Pentapetalae</taxon>
        <taxon>asterids</taxon>
        <taxon>lamiids</taxon>
        <taxon>Lamiales</taxon>
        <taxon>Orobanchaceae</taxon>
        <taxon>Buchnereae</taxon>
        <taxon>Striga</taxon>
    </lineage>
</organism>
<evidence type="ECO:0000256" key="1">
    <source>
        <dbReference type="SAM" id="MobiDB-lite"/>
    </source>
</evidence>
<sequence length="215" mass="23319">CCSSEMERPAAAMVRARCCSVLDLLDSWLLPVTLGNGPARCCSQPCPVCSQPSSVCQVVLEIAPAANKARIAVNGSTSPLVARPAGKEDEPSPRTSRRTELGPSLTEIRWNRSPEVGLLEIRSRRGCLGRDNEGSDERPEAAAHHGGPLCCSEMESRGYGGLTERAEIGGWKLGSAAARDFAGEERHDGVWRHWRKSAVLGNLRSELVFAEKRER</sequence>
<feature type="region of interest" description="Disordered" evidence="1">
    <location>
        <begin position="79"/>
        <end position="103"/>
    </location>
</feature>
<evidence type="ECO:0000313" key="2">
    <source>
        <dbReference type="EMBL" id="GER57699.1"/>
    </source>
</evidence>
<protein>
    <submittedName>
        <fullName evidence="2">Uncharacterized protein</fullName>
    </submittedName>
</protein>
<evidence type="ECO:0000313" key="3">
    <source>
        <dbReference type="Proteomes" id="UP000325081"/>
    </source>
</evidence>
<feature type="non-terminal residue" evidence="2">
    <location>
        <position position="1"/>
    </location>
</feature>
<keyword evidence="3" id="KW-1185">Reference proteome</keyword>
<proteinExistence type="predicted"/>